<dbReference type="Gene3D" id="1.10.530.10">
    <property type="match status" value="1"/>
</dbReference>
<dbReference type="CDD" id="cd13401">
    <property type="entry name" value="Slt70-like"/>
    <property type="match status" value="1"/>
</dbReference>
<dbReference type="AlphaFoldDB" id="A2CCG5"/>
<evidence type="ECO:0000259" key="3">
    <source>
        <dbReference type="Pfam" id="PF01464"/>
    </source>
</evidence>
<organism evidence="4 5">
    <name type="scientific">Prochlorococcus marinus (strain MIT 9303)</name>
    <dbReference type="NCBI Taxonomy" id="59922"/>
    <lineage>
        <taxon>Bacteria</taxon>
        <taxon>Bacillati</taxon>
        <taxon>Cyanobacteriota</taxon>
        <taxon>Cyanophyceae</taxon>
        <taxon>Synechococcales</taxon>
        <taxon>Prochlorococcaceae</taxon>
        <taxon>Prochlorococcus</taxon>
    </lineage>
</organism>
<dbReference type="EMBL" id="CP000554">
    <property type="protein sequence ID" value="ABM79175.1"/>
    <property type="molecule type" value="Genomic_DNA"/>
</dbReference>
<dbReference type="Proteomes" id="UP000002274">
    <property type="component" value="Chromosome"/>
</dbReference>
<dbReference type="Pfam" id="PF01464">
    <property type="entry name" value="SLT"/>
    <property type="match status" value="1"/>
</dbReference>
<dbReference type="RefSeq" id="WP_011827029.1">
    <property type="nucleotide sequence ID" value="NC_008820.1"/>
</dbReference>
<feature type="domain" description="Transglycosylase SLT" evidence="3">
    <location>
        <begin position="529"/>
        <end position="631"/>
    </location>
</feature>
<comment type="similarity">
    <text evidence="1">Belongs to the transglycosylase Slt family.</text>
</comment>
<dbReference type="STRING" id="59922.P9303_24441"/>
<dbReference type="PANTHER" id="PTHR37423">
    <property type="entry name" value="SOLUBLE LYTIC MUREIN TRANSGLYCOSYLASE-RELATED"/>
    <property type="match status" value="1"/>
</dbReference>
<reference evidence="4 5" key="1">
    <citation type="journal article" date="2007" name="PLoS Genet.">
        <title>Patterns and implications of gene gain and loss in the evolution of Prochlorococcus.</title>
        <authorList>
            <person name="Kettler G.C."/>
            <person name="Martiny A.C."/>
            <person name="Huang K."/>
            <person name="Zucker J."/>
            <person name="Coleman M.L."/>
            <person name="Rodrigue S."/>
            <person name="Chen F."/>
            <person name="Lapidus A."/>
            <person name="Ferriera S."/>
            <person name="Johnson J."/>
            <person name="Steglich C."/>
            <person name="Church G.M."/>
            <person name="Richardson P."/>
            <person name="Chisholm S.W."/>
        </authorList>
    </citation>
    <scope>NUCLEOTIDE SEQUENCE [LARGE SCALE GENOMIC DNA]</scope>
    <source>
        <strain evidence="4 5">MIT 9303</strain>
    </source>
</reference>
<dbReference type="PANTHER" id="PTHR37423:SF5">
    <property type="entry name" value="SOLUBLE LYTIC MUREIN TRANSGLYCOSYLASE"/>
    <property type="match status" value="1"/>
</dbReference>
<dbReference type="InterPro" id="IPR019734">
    <property type="entry name" value="TPR_rpt"/>
</dbReference>
<gene>
    <name evidence="4" type="ordered locus">P9303_24441</name>
</gene>
<evidence type="ECO:0000256" key="1">
    <source>
        <dbReference type="ARBA" id="ARBA00007734"/>
    </source>
</evidence>
<evidence type="ECO:0000313" key="5">
    <source>
        <dbReference type="Proteomes" id="UP000002274"/>
    </source>
</evidence>
<dbReference type="PROSITE" id="PS00922">
    <property type="entry name" value="TRANSGLYCOSYLASE"/>
    <property type="match status" value="1"/>
</dbReference>
<sequence length="677" mass="75297">MIASPFRGFPLLGGTALLSLAASLAGQALLKPQLKRLTPRMSQTELWQAYRWSIDPQQRRDASLLLVSKTKGSSLRHQRLLAGQGWGNSPLAAVALKLQAQTAERLGEKSKANHLWQSLLKRFPNTTTAADAYYSLGRHNPELRQQLLQQHPAHPAALASAIELDTSNSRHQRAIHLTRWGVFWPGAAEVLRSACSAPARNGHSNQERQELALGLAQLGDGRTALSCLQEQPPDPAAALAIGQTLLRGNKEEQLQGESLLLKLAQDDPEAAESLEAVSLLSEPLHPKATLLESLPPALADRSPSVAAARVRLENGIQADEVFQRWPDSPASWQLQWDLSRDALLKEQWNKAQSILESIPTQKLPEPLAARQQFWIGFTASKQGRNREAAQIWEKLLRSHPNGYYTWRAQARLSRADLPALQGQPVSISNPELPSWTPLGSGEKLVDELWRLGLAMEAWETWLTLRVEVDRAQHDPNTRIVEGRLRMAVGDDWTGLSRLWRTSLRLVGEDCHTRQLLHHSQHPYRFWPEIKKASHRSDVRAELLLAIAKQESRFSPGVESPVGAIGLMQLMPETAAELSDSPLNKQVLATPETNIELGARYLAMLLKQWQGNPWLAVGSYNAGPAAVADWLTPELAADPELWVERIPYPETRLYTKKVLGNLWSYVGLSSQKLCETGM</sequence>
<dbReference type="SUPFAM" id="SSF48435">
    <property type="entry name" value="Bacterial muramidases"/>
    <property type="match status" value="1"/>
</dbReference>
<dbReference type="BioCyc" id="PMAR59922:G1G80-2139-MONOMER"/>
<dbReference type="InterPro" id="IPR011990">
    <property type="entry name" value="TPR-like_helical_dom_sf"/>
</dbReference>
<dbReference type="GO" id="GO:0000270">
    <property type="term" value="P:peptidoglycan metabolic process"/>
    <property type="evidence" value="ECO:0007669"/>
    <property type="project" value="InterPro"/>
</dbReference>
<name>A2CCG5_PROM3</name>
<dbReference type="SUPFAM" id="SSF53955">
    <property type="entry name" value="Lysozyme-like"/>
    <property type="match status" value="1"/>
</dbReference>
<dbReference type="GO" id="GO:0004553">
    <property type="term" value="F:hydrolase activity, hydrolyzing O-glycosyl compounds"/>
    <property type="evidence" value="ECO:0007669"/>
    <property type="project" value="InterPro"/>
</dbReference>
<dbReference type="HOGENOM" id="CLU_472447_0_0_3"/>
<dbReference type="CAZy" id="GH23">
    <property type="family name" value="Glycoside Hydrolase Family 23"/>
</dbReference>
<dbReference type="GO" id="GO:0016020">
    <property type="term" value="C:membrane"/>
    <property type="evidence" value="ECO:0007669"/>
    <property type="project" value="InterPro"/>
</dbReference>
<dbReference type="InterPro" id="IPR023346">
    <property type="entry name" value="Lysozyme-like_dom_sf"/>
</dbReference>
<dbReference type="KEGG" id="pmf:P9303_24441"/>
<dbReference type="InterPro" id="IPR000189">
    <property type="entry name" value="Transglyc_AS"/>
</dbReference>
<evidence type="ECO:0000256" key="2">
    <source>
        <dbReference type="ARBA" id="ARBA00022729"/>
    </source>
</evidence>
<proteinExistence type="inferred from homology"/>
<dbReference type="GO" id="GO:0008933">
    <property type="term" value="F:peptidoglycan lytic transglycosylase activity"/>
    <property type="evidence" value="ECO:0007669"/>
    <property type="project" value="InterPro"/>
</dbReference>
<evidence type="ECO:0000313" key="4">
    <source>
        <dbReference type="EMBL" id="ABM79175.1"/>
    </source>
</evidence>
<protein>
    <submittedName>
        <fullName evidence="4">Possible soluble lytic transglycosylase</fullName>
    </submittedName>
</protein>
<dbReference type="Gene3D" id="1.25.40.10">
    <property type="entry name" value="Tetratricopeptide repeat domain"/>
    <property type="match status" value="1"/>
</dbReference>
<keyword evidence="2" id="KW-0732">Signal</keyword>
<accession>A2CCG5</accession>
<dbReference type="GO" id="GO:0042597">
    <property type="term" value="C:periplasmic space"/>
    <property type="evidence" value="ECO:0007669"/>
    <property type="project" value="InterPro"/>
</dbReference>
<dbReference type="InterPro" id="IPR008258">
    <property type="entry name" value="Transglycosylase_SLT_dom_1"/>
</dbReference>
<dbReference type="Pfam" id="PF13174">
    <property type="entry name" value="TPR_6"/>
    <property type="match status" value="2"/>
</dbReference>
<dbReference type="InterPro" id="IPR008939">
    <property type="entry name" value="Lytic_TGlycosylase_superhlx_U"/>
</dbReference>